<protein>
    <recommendedName>
        <fullName evidence="6">methylated diphthine methylhydrolase</fullName>
        <ecNumber evidence="6">3.1.1.97</ecNumber>
    </recommendedName>
</protein>
<evidence type="ECO:0000256" key="8">
    <source>
        <dbReference type="PROSITE-ProRule" id="PRU00221"/>
    </source>
</evidence>
<dbReference type="GO" id="GO:0061685">
    <property type="term" value="F:diphthine methylesterase activity"/>
    <property type="evidence" value="ECO:0007669"/>
    <property type="project" value="UniProtKB-EC"/>
</dbReference>
<evidence type="ECO:0000256" key="3">
    <source>
        <dbReference type="ARBA" id="ARBA00022737"/>
    </source>
</evidence>
<gene>
    <name evidence="10" type="ORF">TWF481_003203</name>
</gene>
<evidence type="ECO:0000256" key="9">
    <source>
        <dbReference type="SAM" id="MobiDB-lite"/>
    </source>
</evidence>
<dbReference type="InterPro" id="IPR036322">
    <property type="entry name" value="WD40_repeat_dom_sf"/>
</dbReference>
<sequence>MTRAVGSLYTSFLDAPPAACVSVPFHRASDGSDEAANSSASIVTNSGNDGGDDGGNGGSGGGGGGSAGSLLVTGTYTLDKDTQLRTGSLVLHEVVIKDKQDGIELKHHQTLPLESGSVLDIRLLAASSSPPFPGGCKLLVATSTGRVSVYSTFPTSLELLSTYEVTDPSILILSLSISPNGRLVSATTSDSKIHILKFTDAEFTSLKQISEIENVHTNLEAWTSIFSPDGNTLYSGGDDASFAAWDLSSINDSASEAEGGEEDEDQIVGQTYRNRKIHTAGVTSILPITVSGKEYIITGSYDQFVRIFSPSTNRWLNTSVDLDGGVWRLELLSNQNFIPKEKGNSSDENTVIYVLASCMHAGCCILAVGFEEGGEESDEQITLTPIATMKEHESMNYASACIGKNEPAFVSTSFYDRRVCCWRL</sequence>
<dbReference type="InterPro" id="IPR001680">
    <property type="entry name" value="WD40_rpt"/>
</dbReference>
<keyword evidence="3" id="KW-0677">Repeat</keyword>
<comment type="catalytic activity">
    <reaction evidence="7">
        <text>diphthine methyl ester-[translation elongation factor 2] + H2O = diphthine-[translation elongation factor 2] + methanol + H(+)</text>
        <dbReference type="Rhea" id="RHEA:42656"/>
        <dbReference type="Rhea" id="RHEA-COMP:10172"/>
        <dbReference type="Rhea" id="RHEA-COMP:10173"/>
        <dbReference type="ChEBI" id="CHEBI:15377"/>
        <dbReference type="ChEBI" id="CHEBI:15378"/>
        <dbReference type="ChEBI" id="CHEBI:17790"/>
        <dbReference type="ChEBI" id="CHEBI:79005"/>
        <dbReference type="ChEBI" id="CHEBI:82696"/>
        <dbReference type="EC" id="3.1.1.97"/>
    </reaction>
</comment>
<comment type="pathway">
    <text evidence="1">Protein modification; peptidyl-diphthamide biosynthesis.</text>
</comment>
<dbReference type="EMBL" id="JAVHJL010000013">
    <property type="protein sequence ID" value="KAK6495176.1"/>
    <property type="molecule type" value="Genomic_DNA"/>
</dbReference>
<proteinExistence type="inferred from homology"/>
<dbReference type="Gene3D" id="2.130.10.10">
    <property type="entry name" value="YVTN repeat-like/Quinoprotein amine dehydrogenase"/>
    <property type="match status" value="1"/>
</dbReference>
<keyword evidence="11" id="KW-1185">Reference proteome</keyword>
<comment type="similarity">
    <text evidence="5">Belongs to the DPH7 family.</text>
</comment>
<evidence type="ECO:0000256" key="7">
    <source>
        <dbReference type="ARBA" id="ARBA00047551"/>
    </source>
</evidence>
<reference evidence="10 11" key="1">
    <citation type="submission" date="2023-08" db="EMBL/GenBank/DDBJ databases">
        <authorList>
            <person name="Palmer J.M."/>
        </authorList>
    </citation>
    <scope>NUCLEOTIDE SEQUENCE [LARGE SCALE GENOMIC DNA]</scope>
    <source>
        <strain evidence="10 11">TWF481</strain>
    </source>
</reference>
<evidence type="ECO:0000256" key="1">
    <source>
        <dbReference type="ARBA" id="ARBA00005156"/>
    </source>
</evidence>
<dbReference type="Pfam" id="PF00400">
    <property type="entry name" value="WD40"/>
    <property type="match status" value="1"/>
</dbReference>
<feature type="compositionally biased region" description="Gly residues" evidence="9">
    <location>
        <begin position="53"/>
        <end position="66"/>
    </location>
</feature>
<dbReference type="Proteomes" id="UP001370758">
    <property type="component" value="Unassembled WGS sequence"/>
</dbReference>
<dbReference type="InterPro" id="IPR015943">
    <property type="entry name" value="WD40/YVTN_repeat-like_dom_sf"/>
</dbReference>
<organism evidence="10 11">
    <name type="scientific">Arthrobotrys musiformis</name>
    <dbReference type="NCBI Taxonomy" id="47236"/>
    <lineage>
        <taxon>Eukaryota</taxon>
        <taxon>Fungi</taxon>
        <taxon>Dikarya</taxon>
        <taxon>Ascomycota</taxon>
        <taxon>Pezizomycotina</taxon>
        <taxon>Orbiliomycetes</taxon>
        <taxon>Orbiliales</taxon>
        <taxon>Orbiliaceae</taxon>
        <taxon>Arthrobotrys</taxon>
    </lineage>
</organism>
<dbReference type="SMART" id="SM00320">
    <property type="entry name" value="WD40"/>
    <property type="match status" value="5"/>
</dbReference>
<dbReference type="PANTHER" id="PTHR46042:SF1">
    <property type="entry name" value="DIPHTHINE METHYLTRANSFERASE"/>
    <property type="match status" value="1"/>
</dbReference>
<keyword evidence="2 8" id="KW-0853">WD repeat</keyword>
<accession>A0AAV9VRJ1</accession>
<evidence type="ECO:0000313" key="11">
    <source>
        <dbReference type="Proteomes" id="UP001370758"/>
    </source>
</evidence>
<evidence type="ECO:0000256" key="6">
    <source>
        <dbReference type="ARBA" id="ARBA00039131"/>
    </source>
</evidence>
<dbReference type="GO" id="GO:0017183">
    <property type="term" value="P:protein histidyl modification to diphthamide"/>
    <property type="evidence" value="ECO:0007669"/>
    <property type="project" value="TreeGrafter"/>
</dbReference>
<comment type="caution">
    <text evidence="10">The sequence shown here is derived from an EMBL/GenBank/DDBJ whole genome shotgun (WGS) entry which is preliminary data.</text>
</comment>
<dbReference type="SUPFAM" id="SSF50978">
    <property type="entry name" value="WD40 repeat-like"/>
    <property type="match status" value="1"/>
</dbReference>
<feature type="repeat" description="WD" evidence="8">
    <location>
        <begin position="226"/>
        <end position="255"/>
    </location>
</feature>
<dbReference type="GO" id="GO:0005737">
    <property type="term" value="C:cytoplasm"/>
    <property type="evidence" value="ECO:0007669"/>
    <property type="project" value="TreeGrafter"/>
</dbReference>
<evidence type="ECO:0000256" key="5">
    <source>
        <dbReference type="ARBA" id="ARBA00038092"/>
    </source>
</evidence>
<dbReference type="PROSITE" id="PS50082">
    <property type="entry name" value="WD_REPEATS_2"/>
    <property type="match status" value="1"/>
</dbReference>
<feature type="compositionally biased region" description="Polar residues" evidence="9">
    <location>
        <begin position="35"/>
        <end position="44"/>
    </location>
</feature>
<dbReference type="EC" id="3.1.1.97" evidence="6"/>
<dbReference type="PANTHER" id="PTHR46042">
    <property type="entry name" value="DIPHTHINE METHYLTRANSFERASE"/>
    <property type="match status" value="1"/>
</dbReference>
<name>A0AAV9VRJ1_9PEZI</name>
<evidence type="ECO:0000256" key="4">
    <source>
        <dbReference type="ARBA" id="ARBA00022801"/>
    </source>
</evidence>
<evidence type="ECO:0000313" key="10">
    <source>
        <dbReference type="EMBL" id="KAK6495176.1"/>
    </source>
</evidence>
<dbReference type="InterPro" id="IPR052415">
    <property type="entry name" value="Diphthine_MTase"/>
</dbReference>
<dbReference type="AlphaFoldDB" id="A0AAV9VRJ1"/>
<feature type="region of interest" description="Disordered" evidence="9">
    <location>
        <begin position="28"/>
        <end position="66"/>
    </location>
</feature>
<keyword evidence="4" id="KW-0378">Hydrolase</keyword>
<evidence type="ECO:0000256" key="2">
    <source>
        <dbReference type="ARBA" id="ARBA00022574"/>
    </source>
</evidence>